<dbReference type="STRING" id="1797529.A2570_00570"/>
<protein>
    <submittedName>
        <fullName evidence="1">Uncharacterized protein</fullName>
    </submittedName>
</protein>
<gene>
    <name evidence="1" type="ORF">A2570_00570</name>
</gene>
<accession>A0A1G1XLX8</accession>
<reference evidence="1 2" key="1">
    <citation type="journal article" date="2016" name="Nat. Commun.">
        <title>Thousands of microbial genomes shed light on interconnected biogeochemical processes in an aquifer system.</title>
        <authorList>
            <person name="Anantharaman K."/>
            <person name="Brown C.T."/>
            <person name="Hug L.A."/>
            <person name="Sharon I."/>
            <person name="Castelle C.J."/>
            <person name="Probst A.J."/>
            <person name="Thomas B.C."/>
            <person name="Singh A."/>
            <person name="Wilkins M.J."/>
            <person name="Karaoz U."/>
            <person name="Brodie E.L."/>
            <person name="Williams K.H."/>
            <person name="Hubbard S.S."/>
            <person name="Banfield J.F."/>
        </authorList>
    </citation>
    <scope>NUCLEOTIDE SEQUENCE [LARGE SCALE GENOMIC DNA]</scope>
</reference>
<dbReference type="Proteomes" id="UP000178570">
    <property type="component" value="Unassembled WGS sequence"/>
</dbReference>
<dbReference type="AlphaFoldDB" id="A0A1G1XLX8"/>
<evidence type="ECO:0000313" key="1">
    <source>
        <dbReference type="EMBL" id="OGY40972.1"/>
    </source>
</evidence>
<proteinExistence type="predicted"/>
<evidence type="ECO:0000313" key="2">
    <source>
        <dbReference type="Proteomes" id="UP000178570"/>
    </source>
</evidence>
<comment type="caution">
    <text evidence="1">The sequence shown here is derived from an EMBL/GenBank/DDBJ whole genome shotgun (WGS) entry which is preliminary data.</text>
</comment>
<name>A0A1G1XLX8_9BACT</name>
<organism evidence="1 2">
    <name type="scientific">Candidatus Brennerbacteria bacterium RIFOXYD1_FULL_41_16</name>
    <dbReference type="NCBI Taxonomy" id="1797529"/>
    <lineage>
        <taxon>Bacteria</taxon>
        <taxon>Candidatus Brenneribacteriota</taxon>
    </lineage>
</organism>
<sequence>MATGWRGKIEDEASAVERKNAANREARRMSGFSFSYDVEDFISKSKKRDPGAFAAFDEVKWKQVMAEAGLEKLKIILGRLKDDGIIAQDVLSLEDVVDDKTAEAVEKFIEYLNEV</sequence>
<dbReference type="EMBL" id="MHHY01000003">
    <property type="protein sequence ID" value="OGY40972.1"/>
    <property type="molecule type" value="Genomic_DNA"/>
</dbReference>